<dbReference type="Pfam" id="PF00871">
    <property type="entry name" value="Acetate_kinase"/>
    <property type="match status" value="1"/>
</dbReference>
<evidence type="ECO:0000256" key="3">
    <source>
        <dbReference type="ARBA" id="ARBA00022679"/>
    </source>
</evidence>
<keyword evidence="2 9" id="KW-0963">Cytoplasm</keyword>
<keyword evidence="7 9" id="KW-0067">ATP-binding</keyword>
<dbReference type="InterPro" id="IPR043129">
    <property type="entry name" value="ATPase_NBD"/>
</dbReference>
<comment type="caution">
    <text evidence="11">The sequence shown here is derived from an EMBL/GenBank/DDBJ whole genome shotgun (WGS) entry which is preliminary data.</text>
</comment>
<dbReference type="EMBL" id="VTWH01000005">
    <property type="protein sequence ID" value="KAA0968524.1"/>
    <property type="molecule type" value="Genomic_DNA"/>
</dbReference>
<evidence type="ECO:0000256" key="10">
    <source>
        <dbReference type="RuleBase" id="RU003835"/>
    </source>
</evidence>
<organism evidence="11 12">
    <name type="scientific">Aureimonas fodinaquatilis</name>
    <dbReference type="NCBI Taxonomy" id="2565783"/>
    <lineage>
        <taxon>Bacteria</taxon>
        <taxon>Pseudomonadati</taxon>
        <taxon>Pseudomonadota</taxon>
        <taxon>Alphaproteobacteria</taxon>
        <taxon>Hyphomicrobiales</taxon>
        <taxon>Aurantimonadaceae</taxon>
        <taxon>Aureimonas</taxon>
    </lineage>
</organism>
<dbReference type="UniPathway" id="UPA00340">
    <property type="reaction ID" value="UER00458"/>
</dbReference>
<dbReference type="GO" id="GO:0006085">
    <property type="term" value="P:acetyl-CoA biosynthetic process"/>
    <property type="evidence" value="ECO:0007669"/>
    <property type="project" value="UniProtKB-UniRule"/>
</dbReference>
<dbReference type="InterPro" id="IPR004372">
    <property type="entry name" value="Ac/propionate_kinase"/>
</dbReference>
<dbReference type="GO" id="GO:0005829">
    <property type="term" value="C:cytosol"/>
    <property type="evidence" value="ECO:0007669"/>
    <property type="project" value="TreeGrafter"/>
</dbReference>
<feature type="binding site" evidence="9">
    <location>
        <begin position="202"/>
        <end position="206"/>
    </location>
    <ligand>
        <name>ATP</name>
        <dbReference type="ChEBI" id="CHEBI:30616"/>
    </ligand>
</feature>
<evidence type="ECO:0000256" key="8">
    <source>
        <dbReference type="ARBA" id="ARBA00022842"/>
    </source>
</evidence>
<evidence type="ECO:0000256" key="7">
    <source>
        <dbReference type="ARBA" id="ARBA00022840"/>
    </source>
</evidence>
<evidence type="ECO:0000256" key="4">
    <source>
        <dbReference type="ARBA" id="ARBA00022723"/>
    </source>
</evidence>
<reference evidence="11 12" key="1">
    <citation type="submission" date="2019-08" db="EMBL/GenBank/DDBJ databases">
        <title>Aureimonas fodiniaquatilis sp. nov., isolated from a coal mine wastewater.</title>
        <authorList>
            <person name="Kim W."/>
        </authorList>
    </citation>
    <scope>NUCLEOTIDE SEQUENCE [LARGE SCALE GENOMIC DNA]</scope>
    <source>
        <strain evidence="11 12">CAU 1482</strain>
    </source>
</reference>
<proteinExistence type="inferred from homology"/>
<dbReference type="GO" id="GO:0006083">
    <property type="term" value="P:acetate metabolic process"/>
    <property type="evidence" value="ECO:0007669"/>
    <property type="project" value="TreeGrafter"/>
</dbReference>
<comment type="subunit">
    <text evidence="9">Homodimer.</text>
</comment>
<dbReference type="Proteomes" id="UP000324738">
    <property type="component" value="Unassembled WGS sequence"/>
</dbReference>
<comment type="subcellular location">
    <subcellularLocation>
        <location evidence="9">Cytoplasm</location>
    </subcellularLocation>
</comment>
<gene>
    <name evidence="9" type="primary">ackA</name>
    <name evidence="11" type="ORF">FPY71_16695</name>
</gene>
<keyword evidence="4 9" id="KW-0479">Metal-binding</keyword>
<dbReference type="NCBIfam" id="TIGR00016">
    <property type="entry name" value="ackA"/>
    <property type="match status" value="1"/>
</dbReference>
<dbReference type="SUPFAM" id="SSF53067">
    <property type="entry name" value="Actin-like ATPase domain"/>
    <property type="match status" value="2"/>
</dbReference>
<dbReference type="PANTHER" id="PTHR21060:SF21">
    <property type="entry name" value="ACETATE KINASE"/>
    <property type="match status" value="1"/>
</dbReference>
<evidence type="ECO:0000313" key="11">
    <source>
        <dbReference type="EMBL" id="KAA0968524.1"/>
    </source>
</evidence>
<keyword evidence="3 9" id="KW-0808">Transferase</keyword>
<dbReference type="Gene3D" id="3.30.420.40">
    <property type="match status" value="2"/>
</dbReference>
<comment type="catalytic activity">
    <reaction evidence="9">
        <text>acetate + ATP = acetyl phosphate + ADP</text>
        <dbReference type="Rhea" id="RHEA:11352"/>
        <dbReference type="ChEBI" id="CHEBI:22191"/>
        <dbReference type="ChEBI" id="CHEBI:30089"/>
        <dbReference type="ChEBI" id="CHEBI:30616"/>
        <dbReference type="ChEBI" id="CHEBI:456216"/>
        <dbReference type="EC" id="2.7.2.1"/>
    </reaction>
</comment>
<feature type="binding site" evidence="9">
    <location>
        <position position="373"/>
    </location>
    <ligand>
        <name>Mg(2+)</name>
        <dbReference type="ChEBI" id="CHEBI:18420"/>
    </ligand>
</feature>
<accession>A0A5B0DP41</accession>
<dbReference type="OrthoDB" id="9802453at2"/>
<feature type="binding site" evidence="9">
    <location>
        <position position="87"/>
    </location>
    <ligand>
        <name>substrate</name>
    </ligand>
</feature>
<dbReference type="PROSITE" id="PS01076">
    <property type="entry name" value="ACETATE_KINASE_2"/>
    <property type="match status" value="1"/>
</dbReference>
<dbReference type="RefSeq" id="WP_149301473.1">
    <property type="nucleotide sequence ID" value="NZ_VTWH01000005.1"/>
</dbReference>
<keyword evidence="12" id="KW-1185">Reference proteome</keyword>
<dbReference type="GO" id="GO:0008776">
    <property type="term" value="F:acetate kinase activity"/>
    <property type="evidence" value="ECO:0007669"/>
    <property type="project" value="UniProtKB-UniRule"/>
</dbReference>
<comment type="function">
    <text evidence="9">Catalyzes the formation of acetyl phosphate from acetate and ATP. Can also catalyze the reverse reaction.</text>
</comment>
<evidence type="ECO:0000256" key="6">
    <source>
        <dbReference type="ARBA" id="ARBA00022777"/>
    </source>
</evidence>
<evidence type="ECO:0000313" key="12">
    <source>
        <dbReference type="Proteomes" id="UP000324738"/>
    </source>
</evidence>
<feature type="site" description="Transition state stabilizer" evidence="9">
    <location>
        <position position="175"/>
    </location>
</feature>
<keyword evidence="6 9" id="KW-0418">Kinase</keyword>
<feature type="binding site" evidence="9">
    <location>
        <position position="15"/>
    </location>
    <ligand>
        <name>ATP</name>
        <dbReference type="ChEBI" id="CHEBI:30616"/>
    </ligand>
</feature>
<comment type="cofactor">
    <cofactor evidence="9">
        <name>Mg(2+)</name>
        <dbReference type="ChEBI" id="CHEBI:18420"/>
    </cofactor>
    <cofactor evidence="9">
        <name>Mn(2+)</name>
        <dbReference type="ChEBI" id="CHEBI:29035"/>
    </cofactor>
    <text evidence="9">Mg(2+). Can also accept Mn(2+).</text>
</comment>
<evidence type="ECO:0000256" key="2">
    <source>
        <dbReference type="ARBA" id="ARBA00022490"/>
    </source>
</evidence>
<dbReference type="PIRSF" id="PIRSF000722">
    <property type="entry name" value="Acetate_prop_kin"/>
    <property type="match status" value="1"/>
</dbReference>
<dbReference type="InterPro" id="IPR000890">
    <property type="entry name" value="Aliphatic_acid_kin_short-chain"/>
</dbReference>
<dbReference type="AlphaFoldDB" id="A0A5B0DP41"/>
<dbReference type="HAMAP" id="MF_00020">
    <property type="entry name" value="Acetate_kinase"/>
    <property type="match status" value="1"/>
</dbReference>
<sequence>MSHLLVLNAGSSSLKFAVFDRALAEICRGAISAMGSAPRFQLETADDQSEKHAFSGASLSMDDALAYVLKRLADRFPNLRIAAIGHRIVHGGVEFTKPAVLTSQTLAKLRELEPLAPLHQPYNLAIVAEAQKHFPDAVQIGCFDTAFHANRPKLQKLYGLPRALIDEGMISYGFHGLSFQFISGQLRKRFGCEAGGKVIVLHLGSGSSLCAMQNGHSLATTMGFSPLDGPVMATRCGTIDPGILLHLMLRKGMQPQAVEDLLYRKSGLAGLSGTSGDMQSLLADTSDDAQETLDYFVLSVSRQIGALAASMGGVDHLVFTAGIGENSAPVRARLANAAGWLGLELNEAANDSGAVDIADKNSRIGCLVLKTNEELAMAEGMATLLEQ</sequence>
<name>A0A5B0DP41_9HYPH</name>
<feature type="active site" description="Proton donor/acceptor" evidence="9">
    <location>
        <position position="144"/>
    </location>
</feature>
<keyword evidence="8 9" id="KW-0460">Magnesium</keyword>
<dbReference type="PANTHER" id="PTHR21060">
    <property type="entry name" value="ACETATE KINASE"/>
    <property type="match status" value="1"/>
</dbReference>
<protein>
    <recommendedName>
        <fullName evidence="9">Acetate kinase</fullName>
        <ecNumber evidence="9">2.7.2.1</ecNumber>
    </recommendedName>
    <alternativeName>
        <fullName evidence="9">Acetokinase</fullName>
    </alternativeName>
</protein>
<dbReference type="EC" id="2.7.2.1" evidence="9"/>
<feature type="binding site" evidence="9">
    <location>
        <begin position="322"/>
        <end position="326"/>
    </location>
    <ligand>
        <name>ATP</name>
        <dbReference type="ChEBI" id="CHEBI:30616"/>
    </ligand>
</feature>
<dbReference type="PRINTS" id="PR00471">
    <property type="entry name" value="ACETATEKNASE"/>
</dbReference>
<feature type="site" description="Transition state stabilizer" evidence="9">
    <location>
        <position position="235"/>
    </location>
</feature>
<evidence type="ECO:0000256" key="1">
    <source>
        <dbReference type="ARBA" id="ARBA00008748"/>
    </source>
</evidence>
<dbReference type="InterPro" id="IPR023865">
    <property type="entry name" value="Aliphatic_acid_kinase_CS"/>
</dbReference>
<feature type="binding site" evidence="9">
    <location>
        <position position="8"/>
    </location>
    <ligand>
        <name>Mg(2+)</name>
        <dbReference type="ChEBI" id="CHEBI:18420"/>
    </ligand>
</feature>
<evidence type="ECO:0000256" key="9">
    <source>
        <dbReference type="HAMAP-Rule" id="MF_00020"/>
    </source>
</evidence>
<evidence type="ECO:0000256" key="5">
    <source>
        <dbReference type="ARBA" id="ARBA00022741"/>
    </source>
</evidence>
<keyword evidence="5 9" id="KW-0547">Nucleotide-binding</keyword>
<dbReference type="GO" id="GO:0000287">
    <property type="term" value="F:magnesium ion binding"/>
    <property type="evidence" value="ECO:0007669"/>
    <property type="project" value="UniProtKB-UniRule"/>
</dbReference>
<dbReference type="PROSITE" id="PS01075">
    <property type="entry name" value="ACETATE_KINASE_1"/>
    <property type="match status" value="1"/>
</dbReference>
<comment type="pathway">
    <text evidence="9">Metabolic intermediate biosynthesis; acetyl-CoA biosynthesis; acetyl-CoA from acetate: step 1/2.</text>
</comment>
<comment type="similarity">
    <text evidence="1 9 10">Belongs to the acetokinase family.</text>
</comment>
<comment type="caution">
    <text evidence="9">Lacks conserved residue(s) required for the propagation of feature annotation.</text>
</comment>
<dbReference type="GO" id="GO:0005524">
    <property type="term" value="F:ATP binding"/>
    <property type="evidence" value="ECO:0007669"/>
    <property type="project" value="UniProtKB-KW"/>
</dbReference>